<evidence type="ECO:0000313" key="1">
    <source>
        <dbReference type="EMBL" id="MBD3108060.1"/>
    </source>
</evidence>
<dbReference type="Proteomes" id="UP000602076">
    <property type="component" value="Unassembled WGS sequence"/>
</dbReference>
<accession>A0A927CYI5</accession>
<keyword evidence="2" id="KW-1185">Reference proteome</keyword>
<evidence type="ECO:0000313" key="2">
    <source>
        <dbReference type="Proteomes" id="UP000602076"/>
    </source>
</evidence>
<gene>
    <name evidence="1" type="ORF">IEO70_06740</name>
</gene>
<protein>
    <submittedName>
        <fullName evidence="1">Uncharacterized protein</fullName>
    </submittedName>
</protein>
<organism evidence="1 2">
    <name type="scientific">Peribacillus faecalis</name>
    <dbReference type="NCBI Taxonomy" id="2772559"/>
    <lineage>
        <taxon>Bacteria</taxon>
        <taxon>Bacillati</taxon>
        <taxon>Bacillota</taxon>
        <taxon>Bacilli</taxon>
        <taxon>Bacillales</taxon>
        <taxon>Bacillaceae</taxon>
        <taxon>Peribacillus</taxon>
    </lineage>
</organism>
<reference evidence="1" key="1">
    <citation type="submission" date="2020-09" db="EMBL/GenBank/DDBJ databases">
        <title>Bacillus faecalis sp. nov., a moderately halophilic bacterium isolated from cow faeces.</title>
        <authorList>
            <person name="Jiang L."/>
            <person name="Lee J."/>
        </authorList>
    </citation>
    <scope>NUCLEOTIDE SEQUENCE</scope>
    <source>
        <strain evidence="1">AGMB 02131</strain>
    </source>
</reference>
<sequence length="80" mass="9099">MKVTRLEGTEGNTFKGGAKIYNYKITEFEEKAPKCIEKPSILELIEKLKQIEENGHLSSFQLNSFLDYIQRGDSSEEKGA</sequence>
<dbReference type="AlphaFoldDB" id="A0A927CYI5"/>
<proteinExistence type="predicted"/>
<dbReference type="RefSeq" id="WP_190997595.1">
    <property type="nucleotide sequence ID" value="NZ_JACXSI010000012.1"/>
</dbReference>
<comment type="caution">
    <text evidence="1">The sequence shown here is derived from an EMBL/GenBank/DDBJ whole genome shotgun (WGS) entry which is preliminary data.</text>
</comment>
<name>A0A927CYI5_9BACI</name>
<dbReference type="EMBL" id="JACXSI010000012">
    <property type="protein sequence ID" value="MBD3108060.1"/>
    <property type="molecule type" value="Genomic_DNA"/>
</dbReference>